<feature type="domain" description="ABC-2 type transporter transmembrane" evidence="6">
    <location>
        <begin position="32"/>
        <end position="398"/>
    </location>
</feature>
<keyword evidence="3 5" id="KW-1133">Transmembrane helix</keyword>
<keyword evidence="8" id="KW-1185">Reference proteome</keyword>
<dbReference type="EMBL" id="JBHUFZ010000012">
    <property type="protein sequence ID" value="MFD1889710.1"/>
    <property type="molecule type" value="Genomic_DNA"/>
</dbReference>
<proteinExistence type="predicted"/>
<name>A0ABW4RV15_9ACTN</name>
<comment type="caution">
    <text evidence="7">The sequence shown here is derived from an EMBL/GenBank/DDBJ whole genome shotgun (WGS) entry which is preliminary data.</text>
</comment>
<accession>A0ABW4RV15</accession>
<keyword evidence="2 5" id="KW-0812">Transmembrane</keyword>
<dbReference type="InterPro" id="IPR013525">
    <property type="entry name" value="ABC2_TM"/>
</dbReference>
<evidence type="ECO:0000313" key="7">
    <source>
        <dbReference type="EMBL" id="MFD1889710.1"/>
    </source>
</evidence>
<organism evidence="7 8">
    <name type="scientific">Luteococcus peritonei</name>
    <dbReference type="NCBI Taxonomy" id="88874"/>
    <lineage>
        <taxon>Bacteria</taxon>
        <taxon>Bacillati</taxon>
        <taxon>Actinomycetota</taxon>
        <taxon>Actinomycetes</taxon>
        <taxon>Propionibacteriales</taxon>
        <taxon>Propionibacteriaceae</taxon>
        <taxon>Luteococcus</taxon>
    </lineage>
</organism>
<feature type="transmembrane region" description="Helical" evidence="5">
    <location>
        <begin position="234"/>
        <end position="258"/>
    </location>
</feature>
<protein>
    <recommendedName>
        <fullName evidence="6">ABC-2 type transporter transmembrane domain-containing protein</fullName>
    </recommendedName>
</protein>
<feature type="transmembrane region" description="Helical" evidence="5">
    <location>
        <begin position="380"/>
        <end position="399"/>
    </location>
</feature>
<comment type="subcellular location">
    <subcellularLocation>
        <location evidence="1">Membrane</location>
        <topology evidence="1">Multi-pass membrane protein</topology>
    </subcellularLocation>
</comment>
<evidence type="ECO:0000256" key="2">
    <source>
        <dbReference type="ARBA" id="ARBA00022692"/>
    </source>
</evidence>
<feature type="transmembrane region" description="Helical" evidence="5">
    <location>
        <begin position="20"/>
        <end position="41"/>
    </location>
</feature>
<dbReference type="RefSeq" id="WP_343872806.1">
    <property type="nucleotide sequence ID" value="NZ_BAAAIX010000010.1"/>
</dbReference>
<dbReference type="Pfam" id="PF12698">
    <property type="entry name" value="ABC2_membrane_3"/>
    <property type="match status" value="1"/>
</dbReference>
<evidence type="ECO:0000256" key="1">
    <source>
        <dbReference type="ARBA" id="ARBA00004141"/>
    </source>
</evidence>
<dbReference type="Proteomes" id="UP001597326">
    <property type="component" value="Unassembled WGS sequence"/>
</dbReference>
<evidence type="ECO:0000313" key="8">
    <source>
        <dbReference type="Proteomes" id="UP001597326"/>
    </source>
</evidence>
<gene>
    <name evidence="7" type="ORF">ACFSCS_05820</name>
</gene>
<evidence type="ECO:0000256" key="5">
    <source>
        <dbReference type="SAM" id="Phobius"/>
    </source>
</evidence>
<reference evidence="8" key="1">
    <citation type="journal article" date="2019" name="Int. J. Syst. Evol. Microbiol.">
        <title>The Global Catalogue of Microorganisms (GCM) 10K type strain sequencing project: providing services to taxonomists for standard genome sequencing and annotation.</title>
        <authorList>
            <consortium name="The Broad Institute Genomics Platform"/>
            <consortium name="The Broad Institute Genome Sequencing Center for Infectious Disease"/>
            <person name="Wu L."/>
            <person name="Ma J."/>
        </authorList>
    </citation>
    <scope>NUCLEOTIDE SEQUENCE [LARGE SCALE GENOMIC DNA]</scope>
    <source>
        <strain evidence="8">CAIM 431</strain>
    </source>
</reference>
<feature type="transmembrane region" description="Helical" evidence="5">
    <location>
        <begin position="295"/>
        <end position="315"/>
    </location>
</feature>
<feature type="transmembrane region" description="Helical" evidence="5">
    <location>
        <begin position="322"/>
        <end position="342"/>
    </location>
</feature>
<sequence length="426" mass="44118">MSTTETEGATARRVHSTWTATWRTAVGAALAVTLVLLAFAWPTHTSTVRDMPLGVVATAQQKAQLEQALQAAGGAFTLTDYSDEAAARSAIEHREVYGALVLPADAKAPKTTVLTASAAGPAASQMITAAAQKMGAEQAKGVAAAKQQSATALSTTVAQASAAQASVKTLEAVAAKLPPQQAAALQPQLDQARSQAAALAQQVSTQKAALEAIPAPQVDVVDVVPLASTDSRGAGFAIAGLPLAMGGMIGGIMISTLLVGWKRRLLAVAGYGVLGGLGLALVLHGWFGFVQGNFFLIWLVLGLAVAATASFIVGAQSLLGQPGIALGAVVTMFIGNPIASLSSPKEWLPWHWGEIGQWFVPGAAGNLMRVESYFPHAPQLWSWVALLLWLLVGVALTLVGRHKDDEVIHLEGYVEPDAPRRAAVEA</sequence>
<evidence type="ECO:0000256" key="3">
    <source>
        <dbReference type="ARBA" id="ARBA00022989"/>
    </source>
</evidence>
<evidence type="ECO:0000256" key="4">
    <source>
        <dbReference type="ARBA" id="ARBA00023136"/>
    </source>
</evidence>
<feature type="transmembrane region" description="Helical" evidence="5">
    <location>
        <begin position="265"/>
        <end position="289"/>
    </location>
</feature>
<evidence type="ECO:0000259" key="6">
    <source>
        <dbReference type="Pfam" id="PF12698"/>
    </source>
</evidence>
<keyword evidence="4 5" id="KW-0472">Membrane</keyword>